<reference evidence="1 2" key="1">
    <citation type="journal article" date="2020" name="Cell">
        <title>Large-Scale Comparative Analyses of Tick Genomes Elucidate Their Genetic Diversity and Vector Capacities.</title>
        <authorList>
            <consortium name="Tick Genome and Microbiome Consortium (TIGMIC)"/>
            <person name="Jia N."/>
            <person name="Wang J."/>
            <person name="Shi W."/>
            <person name="Du L."/>
            <person name="Sun Y."/>
            <person name="Zhan W."/>
            <person name="Jiang J.F."/>
            <person name="Wang Q."/>
            <person name="Zhang B."/>
            <person name="Ji P."/>
            <person name="Bell-Sakyi L."/>
            <person name="Cui X.M."/>
            <person name="Yuan T.T."/>
            <person name="Jiang B.G."/>
            <person name="Yang W.F."/>
            <person name="Lam T.T."/>
            <person name="Chang Q.C."/>
            <person name="Ding S.J."/>
            <person name="Wang X.J."/>
            <person name="Zhu J.G."/>
            <person name="Ruan X.D."/>
            <person name="Zhao L."/>
            <person name="Wei J.T."/>
            <person name="Ye R.Z."/>
            <person name="Que T.C."/>
            <person name="Du C.H."/>
            <person name="Zhou Y.H."/>
            <person name="Cheng J.X."/>
            <person name="Dai P.F."/>
            <person name="Guo W.B."/>
            <person name="Han X.H."/>
            <person name="Huang E.J."/>
            <person name="Li L.F."/>
            <person name="Wei W."/>
            <person name="Gao Y.C."/>
            <person name="Liu J.Z."/>
            <person name="Shao H.Z."/>
            <person name="Wang X."/>
            <person name="Wang C.C."/>
            <person name="Yang T.C."/>
            <person name="Huo Q.B."/>
            <person name="Li W."/>
            <person name="Chen H.Y."/>
            <person name="Chen S.E."/>
            <person name="Zhou L.G."/>
            <person name="Ni X.B."/>
            <person name="Tian J.H."/>
            <person name="Sheng Y."/>
            <person name="Liu T."/>
            <person name="Pan Y.S."/>
            <person name="Xia L.Y."/>
            <person name="Li J."/>
            <person name="Zhao F."/>
            <person name="Cao W.C."/>
        </authorList>
    </citation>
    <scope>NUCLEOTIDE SEQUENCE [LARGE SCALE GENOMIC DNA]</scope>
    <source>
        <strain evidence="1">Iper-2018</strain>
    </source>
</reference>
<evidence type="ECO:0000313" key="2">
    <source>
        <dbReference type="Proteomes" id="UP000805193"/>
    </source>
</evidence>
<organism evidence="1 2">
    <name type="scientific">Ixodes persulcatus</name>
    <name type="common">Taiga tick</name>
    <dbReference type="NCBI Taxonomy" id="34615"/>
    <lineage>
        <taxon>Eukaryota</taxon>
        <taxon>Metazoa</taxon>
        <taxon>Ecdysozoa</taxon>
        <taxon>Arthropoda</taxon>
        <taxon>Chelicerata</taxon>
        <taxon>Arachnida</taxon>
        <taxon>Acari</taxon>
        <taxon>Parasitiformes</taxon>
        <taxon>Ixodida</taxon>
        <taxon>Ixodoidea</taxon>
        <taxon>Ixodidae</taxon>
        <taxon>Ixodinae</taxon>
        <taxon>Ixodes</taxon>
    </lineage>
</organism>
<dbReference type="Proteomes" id="UP000805193">
    <property type="component" value="Unassembled WGS sequence"/>
</dbReference>
<gene>
    <name evidence="1" type="ORF">HPB47_022800</name>
</gene>
<comment type="caution">
    <text evidence="1">The sequence shown here is derived from an EMBL/GenBank/DDBJ whole genome shotgun (WGS) entry which is preliminary data.</text>
</comment>
<evidence type="ECO:0000313" key="1">
    <source>
        <dbReference type="EMBL" id="KAG0430311.1"/>
    </source>
</evidence>
<name>A0AC60QB17_IXOPE</name>
<protein>
    <submittedName>
        <fullName evidence="1">Uncharacterized protein</fullName>
    </submittedName>
</protein>
<accession>A0AC60QB17</accession>
<sequence>MDGTWNTSYRNAAKWVRFNKSPLSDPAASAAAAANAVPVVAVSISGHATTQKVSRMIGDAVKDIWCARQRAGGGASNAGITASEVEAYLQSKEAGIRLTKGALELAFEKEVAAGRVVRFAGGSYGLSDAEKQRLERCNAAPKVAPASCSPRPSKPPMVPREPLGQPPVLNGQSAPAAVAARPNAMLVVPEKRVAVAAPLINCNNNGRAGLQGPAGKRARPLSKRKASEIIIIFALFARVGPITYCCVPFCRSSKNKRQPGIFFHEFPSDTVTRHKWLKAVARENVCPKGASATSVVCCLHFAADDYVDSTCSKLRPGAVPTIFPGREPSESLPEQQVTNGKLICKGADILRAPETGSSSTAAKKEQQQQQAAVKSSRKRIKKTHGPDFLENLDSPTMEATEFFEDDEPHCFICCLTAASNVTGDVEPLLVCRDCSTKAHPSCLNYSPELLNVAQLSSWQCIDCKTCAVCKTNTDSDDLLVCDNCDRGYHQMCHKPKVANKPIGKWFCKACLEAGKKSSGPKVKMEVDPPAGLPTPCDSPVPEDELKDSDEEPHLDLAAYFTALDQYPDTIPDAKCWSIDEVEKFLVHVGFPEQASAFREQEIDGRSLLLLKRSDVLTGLSIKLGPALKIYNHIKRLQTGLPNGHLY</sequence>
<proteinExistence type="predicted"/>
<dbReference type="EMBL" id="JABSTQ010009336">
    <property type="protein sequence ID" value="KAG0430311.1"/>
    <property type="molecule type" value="Genomic_DNA"/>
</dbReference>
<keyword evidence="2" id="KW-1185">Reference proteome</keyword>